<dbReference type="InterPro" id="IPR005149">
    <property type="entry name" value="Tscrpt_reg_PadR_N"/>
</dbReference>
<gene>
    <name evidence="2" type="ORF">RM649_24400</name>
</gene>
<feature type="domain" description="Transcription regulator PadR N-terminal" evidence="1">
    <location>
        <begin position="15"/>
        <end position="88"/>
    </location>
</feature>
<dbReference type="PANTHER" id="PTHR33169">
    <property type="entry name" value="PADR-FAMILY TRANSCRIPTIONAL REGULATOR"/>
    <property type="match status" value="1"/>
</dbReference>
<dbReference type="InterPro" id="IPR052509">
    <property type="entry name" value="Metal_resp_DNA-bind_regulator"/>
</dbReference>
<accession>A0ABU2RQH3</accession>
<dbReference type="Gene3D" id="1.10.10.10">
    <property type="entry name" value="Winged helix-like DNA-binding domain superfamily/Winged helix DNA-binding domain"/>
    <property type="match status" value="1"/>
</dbReference>
<proteinExistence type="predicted"/>
<dbReference type="RefSeq" id="WP_200696604.1">
    <property type="nucleotide sequence ID" value="NZ_JAVREX010000011.1"/>
</dbReference>
<dbReference type="InterPro" id="IPR036390">
    <property type="entry name" value="WH_DNA-bd_sf"/>
</dbReference>
<dbReference type="Pfam" id="PF03551">
    <property type="entry name" value="PadR"/>
    <property type="match status" value="1"/>
</dbReference>
<sequence length="113" mass="12398">MTRQNAPLTEPQYFILAALMDGPLHGYGIIKAAERATDRRLRIPVGTLYGALERMERAGLVATDHEEIVDGRARRHYRLTDDGAAMLSREALRMQQAAAVVIGRSRDAGVAPA</sequence>
<dbReference type="SUPFAM" id="SSF46785">
    <property type="entry name" value="Winged helix' DNA-binding domain"/>
    <property type="match status" value="1"/>
</dbReference>
<dbReference type="EMBL" id="JAVREX010000011">
    <property type="protein sequence ID" value="MDT0430772.1"/>
    <property type="molecule type" value="Genomic_DNA"/>
</dbReference>
<protein>
    <submittedName>
        <fullName evidence="2">PadR family transcriptional regulator</fullName>
    </submittedName>
</protein>
<dbReference type="InterPro" id="IPR036388">
    <property type="entry name" value="WH-like_DNA-bd_sf"/>
</dbReference>
<comment type="caution">
    <text evidence="2">The sequence shown here is derived from an EMBL/GenBank/DDBJ whole genome shotgun (WGS) entry which is preliminary data.</text>
</comment>
<dbReference type="Proteomes" id="UP001183777">
    <property type="component" value="Unassembled WGS sequence"/>
</dbReference>
<evidence type="ECO:0000313" key="3">
    <source>
        <dbReference type="Proteomes" id="UP001183777"/>
    </source>
</evidence>
<evidence type="ECO:0000313" key="2">
    <source>
        <dbReference type="EMBL" id="MDT0430772.1"/>
    </source>
</evidence>
<keyword evidence="3" id="KW-1185">Reference proteome</keyword>
<dbReference type="PANTHER" id="PTHR33169:SF13">
    <property type="entry name" value="PADR-FAMILY TRANSCRIPTIONAL REGULATOR"/>
    <property type="match status" value="1"/>
</dbReference>
<name>A0ABU2RQH3_9ACTN</name>
<reference evidence="3" key="1">
    <citation type="submission" date="2023-07" db="EMBL/GenBank/DDBJ databases">
        <title>30 novel species of actinomycetes from the DSMZ collection.</title>
        <authorList>
            <person name="Nouioui I."/>
        </authorList>
    </citation>
    <scope>NUCLEOTIDE SEQUENCE [LARGE SCALE GENOMIC DNA]</scope>
    <source>
        <strain evidence="3">DSM 41770</strain>
    </source>
</reference>
<evidence type="ECO:0000259" key="1">
    <source>
        <dbReference type="Pfam" id="PF03551"/>
    </source>
</evidence>
<organism evidence="2 3">
    <name type="scientific">Streptomyces salyersiae</name>
    <dbReference type="NCBI Taxonomy" id="3075530"/>
    <lineage>
        <taxon>Bacteria</taxon>
        <taxon>Bacillati</taxon>
        <taxon>Actinomycetota</taxon>
        <taxon>Actinomycetes</taxon>
        <taxon>Kitasatosporales</taxon>
        <taxon>Streptomycetaceae</taxon>
        <taxon>Streptomyces</taxon>
    </lineage>
</organism>